<evidence type="ECO:0000256" key="1">
    <source>
        <dbReference type="SAM" id="MobiDB-lite"/>
    </source>
</evidence>
<name>A0AA45R529_9PSEU</name>
<dbReference type="Proteomes" id="UP000677152">
    <property type="component" value="Chromosome"/>
</dbReference>
<feature type="compositionally biased region" description="Basic and acidic residues" evidence="1">
    <location>
        <begin position="61"/>
        <end position="85"/>
    </location>
</feature>
<reference evidence="2" key="1">
    <citation type="submission" date="2021-04" db="EMBL/GenBank/DDBJ databases">
        <title>Genomic sequence of Actinosynnema pretiosum subsp. pretiosum ATCC 31280 (C-14919).</title>
        <authorList>
            <person name="Bai L."/>
            <person name="Wang X."/>
            <person name="Xiao Y."/>
        </authorList>
    </citation>
    <scope>NUCLEOTIDE SEQUENCE</scope>
    <source>
        <strain evidence="2">ATCC 31280</strain>
    </source>
</reference>
<evidence type="ECO:0000313" key="3">
    <source>
        <dbReference type="Proteomes" id="UP000677152"/>
    </source>
</evidence>
<feature type="compositionally biased region" description="Basic and acidic residues" evidence="1">
    <location>
        <begin position="1"/>
        <end position="26"/>
    </location>
</feature>
<dbReference type="AlphaFoldDB" id="A0AA45R529"/>
<proteinExistence type="predicted"/>
<feature type="compositionally biased region" description="Gly residues" evidence="1">
    <location>
        <begin position="91"/>
        <end position="109"/>
    </location>
</feature>
<feature type="region of interest" description="Disordered" evidence="1">
    <location>
        <begin position="1"/>
        <end position="159"/>
    </location>
</feature>
<feature type="compositionally biased region" description="Basic and acidic residues" evidence="1">
    <location>
        <begin position="34"/>
        <end position="44"/>
    </location>
</feature>
<feature type="compositionally biased region" description="Low complexity" evidence="1">
    <location>
        <begin position="147"/>
        <end position="159"/>
    </location>
</feature>
<accession>A0AA45R529</accession>
<dbReference type="EMBL" id="CP073249">
    <property type="protein sequence ID" value="QUF05238.1"/>
    <property type="molecule type" value="Genomic_DNA"/>
</dbReference>
<gene>
    <name evidence="2" type="ORF">KCV87_03750</name>
</gene>
<sequence>MDERGGEQGRSGGRDGHQQPADRGREASGAGAEPARHRADHGADAEDGGAGAERAPAGRALEAHLDGGQRPGDHERRARALDHPRGHQRRAGGGEAAGRGGGGEGGGPDEVGPAAAPDLAEVGPGDQQDGELRQDTDTGTTASMCVAAAQGAETGAGER</sequence>
<evidence type="ECO:0000313" key="2">
    <source>
        <dbReference type="EMBL" id="QUF05238.1"/>
    </source>
</evidence>
<organism evidence="2 3">
    <name type="scientific">Actinosynnema pretiosum subsp. pretiosum</name>
    <dbReference type="NCBI Taxonomy" id="103721"/>
    <lineage>
        <taxon>Bacteria</taxon>
        <taxon>Bacillati</taxon>
        <taxon>Actinomycetota</taxon>
        <taxon>Actinomycetes</taxon>
        <taxon>Pseudonocardiales</taxon>
        <taxon>Pseudonocardiaceae</taxon>
        <taxon>Actinosynnema</taxon>
    </lineage>
</organism>
<protein>
    <submittedName>
        <fullName evidence="2">Uncharacterized protein</fullName>
    </submittedName>
</protein>